<feature type="binding site" evidence="8">
    <location>
        <begin position="186"/>
        <end position="189"/>
    </location>
    <ligand>
        <name>ATP</name>
        <dbReference type="ChEBI" id="CHEBI:30616"/>
    </ligand>
</feature>
<feature type="binding site" evidence="8">
    <location>
        <position position="62"/>
    </location>
    <ligand>
        <name>beta-alanine</name>
        <dbReference type="ChEBI" id="CHEBI:57966"/>
    </ligand>
</feature>
<feature type="binding site" evidence="8">
    <location>
        <begin position="31"/>
        <end position="38"/>
    </location>
    <ligand>
        <name>ATP</name>
        <dbReference type="ChEBI" id="CHEBI:30616"/>
    </ligand>
</feature>
<evidence type="ECO:0000313" key="9">
    <source>
        <dbReference type="EMBL" id="TIH40470.1"/>
    </source>
</evidence>
<keyword evidence="10" id="KW-1185">Reference proteome</keyword>
<feature type="active site" description="Proton donor" evidence="8">
    <location>
        <position position="38"/>
    </location>
</feature>
<keyword evidence="3 8" id="KW-0436">Ligase</keyword>
<dbReference type="GO" id="GO:0004592">
    <property type="term" value="F:pantoate-beta-alanine ligase activity"/>
    <property type="evidence" value="ECO:0007669"/>
    <property type="project" value="UniProtKB-UniRule"/>
</dbReference>
<dbReference type="AlphaFoldDB" id="A0A4T2C8G2"/>
<dbReference type="NCBIfam" id="TIGR00125">
    <property type="entry name" value="cyt_tran_rel"/>
    <property type="match status" value="1"/>
</dbReference>
<dbReference type="EMBL" id="QYRT01000003">
    <property type="protein sequence ID" value="TIH40470.1"/>
    <property type="molecule type" value="Genomic_DNA"/>
</dbReference>
<feature type="binding site" evidence="8">
    <location>
        <position position="155"/>
    </location>
    <ligand>
        <name>(R)-pantoate</name>
        <dbReference type="ChEBI" id="CHEBI:15980"/>
    </ligand>
</feature>
<dbReference type="InterPro" id="IPR004821">
    <property type="entry name" value="Cyt_trans-like"/>
</dbReference>
<dbReference type="GO" id="GO:0005829">
    <property type="term" value="C:cytosol"/>
    <property type="evidence" value="ECO:0007669"/>
    <property type="project" value="TreeGrafter"/>
</dbReference>
<dbReference type="InterPro" id="IPR014729">
    <property type="entry name" value="Rossmann-like_a/b/a_fold"/>
</dbReference>
<comment type="subunit">
    <text evidence="8">Homodimer.</text>
</comment>
<dbReference type="Gene3D" id="3.40.50.620">
    <property type="entry name" value="HUPs"/>
    <property type="match status" value="1"/>
</dbReference>
<dbReference type="SUPFAM" id="SSF52374">
    <property type="entry name" value="Nucleotidylyl transferase"/>
    <property type="match status" value="1"/>
</dbReference>
<proteinExistence type="inferred from homology"/>
<dbReference type="PANTHER" id="PTHR21299">
    <property type="entry name" value="CYTIDYLATE KINASE/PANTOATE-BETA-ALANINE LIGASE"/>
    <property type="match status" value="1"/>
</dbReference>
<dbReference type="GO" id="GO:0005524">
    <property type="term" value="F:ATP binding"/>
    <property type="evidence" value="ECO:0007669"/>
    <property type="project" value="UniProtKB-KW"/>
</dbReference>
<comment type="subcellular location">
    <subcellularLocation>
        <location evidence="8">Cytoplasm</location>
    </subcellularLocation>
</comment>
<dbReference type="PANTHER" id="PTHR21299:SF1">
    <property type="entry name" value="PANTOATE--BETA-ALANINE LIGASE"/>
    <property type="match status" value="1"/>
</dbReference>
<dbReference type="InterPro" id="IPR042176">
    <property type="entry name" value="Pantoate_ligase_C"/>
</dbReference>
<sequence length="283" mass="30252">MAEVREQIALAKDDARLRGVTNPTVALVPTMGALHDGHLALVTRAREVGDIVVVSIFVNPLQFGEGEDLETYPRTLDADLAALDRTGPTIVFAPTAAEMYPEGRTQTKISAGHVGTLLEGRSRAGHFDGVLIVVNKLLNIVQPTSVLFGQKDGQQVFVVSRMVRDLNIPVTVEVVDTVRETDGLALSSRNTYLDERERVAARVLSAVLEAAESAAVSGIDSLIAAAQAASMGQPLVTLEYLSVVNPATFLPVDDNFHGRAQVLVAARVGTTRLIDNEFVYLGG</sequence>
<gene>
    <name evidence="8" type="primary">panC</name>
    <name evidence="9" type="ORF">D4765_02405</name>
</gene>
<evidence type="ECO:0000256" key="3">
    <source>
        <dbReference type="ARBA" id="ARBA00022598"/>
    </source>
</evidence>
<dbReference type="HAMAP" id="MF_00158">
    <property type="entry name" value="PanC"/>
    <property type="match status" value="1"/>
</dbReference>
<feature type="binding site" evidence="8">
    <location>
        <begin position="149"/>
        <end position="152"/>
    </location>
    <ligand>
        <name>ATP</name>
        <dbReference type="ChEBI" id="CHEBI:30616"/>
    </ligand>
</feature>
<evidence type="ECO:0000256" key="5">
    <source>
        <dbReference type="ARBA" id="ARBA00022741"/>
    </source>
</evidence>
<comment type="pathway">
    <text evidence="1 8">Cofactor biosynthesis; (R)-pantothenate biosynthesis; (R)-pantothenate from (R)-pantoate and beta-alanine: step 1/1.</text>
</comment>
<dbReference type="InterPro" id="IPR003721">
    <property type="entry name" value="Pantoate_ligase"/>
</dbReference>
<dbReference type="Pfam" id="PF02569">
    <property type="entry name" value="Pantoate_ligase"/>
    <property type="match status" value="1"/>
</dbReference>
<comment type="catalytic activity">
    <reaction evidence="7 8">
        <text>(R)-pantoate + beta-alanine + ATP = (R)-pantothenate + AMP + diphosphate + H(+)</text>
        <dbReference type="Rhea" id="RHEA:10912"/>
        <dbReference type="ChEBI" id="CHEBI:15378"/>
        <dbReference type="ChEBI" id="CHEBI:15980"/>
        <dbReference type="ChEBI" id="CHEBI:29032"/>
        <dbReference type="ChEBI" id="CHEBI:30616"/>
        <dbReference type="ChEBI" id="CHEBI:33019"/>
        <dbReference type="ChEBI" id="CHEBI:57966"/>
        <dbReference type="ChEBI" id="CHEBI:456215"/>
        <dbReference type="EC" id="6.3.2.1"/>
    </reaction>
</comment>
<evidence type="ECO:0000256" key="1">
    <source>
        <dbReference type="ARBA" id="ARBA00004990"/>
    </source>
</evidence>
<dbReference type="NCBIfam" id="TIGR00018">
    <property type="entry name" value="panC"/>
    <property type="match status" value="1"/>
</dbReference>
<dbReference type="CDD" id="cd00560">
    <property type="entry name" value="PanC"/>
    <property type="match status" value="1"/>
</dbReference>
<comment type="miscellaneous">
    <text evidence="8">The reaction proceeds by a bi uni uni bi ping pong mechanism.</text>
</comment>
<reference evidence="9 10" key="1">
    <citation type="journal article" date="2019" name="Microorganisms">
        <title>Systematic Affiliation and Genome Analysis of Subtercola vilae DB165(T) with Particular Emphasis on Cold Adaptation of an Isolate from a High-Altitude Cold Volcano Lake.</title>
        <authorList>
            <person name="Villalobos A.S."/>
            <person name="Wiese J."/>
            <person name="Imhoff J.F."/>
            <person name="Dorador C."/>
            <person name="Keller A."/>
            <person name="Hentschel U."/>
        </authorList>
    </citation>
    <scope>NUCLEOTIDE SEQUENCE [LARGE SCALE GENOMIC DNA]</scope>
    <source>
        <strain evidence="9 10">DB165</strain>
    </source>
</reference>
<dbReference type="GO" id="GO:0015940">
    <property type="term" value="P:pantothenate biosynthetic process"/>
    <property type="evidence" value="ECO:0007669"/>
    <property type="project" value="UniProtKB-UniRule"/>
</dbReference>
<feature type="binding site" evidence="8">
    <location>
        <position position="178"/>
    </location>
    <ligand>
        <name>ATP</name>
        <dbReference type="ChEBI" id="CHEBI:30616"/>
    </ligand>
</feature>
<evidence type="ECO:0000313" key="10">
    <source>
        <dbReference type="Proteomes" id="UP000306192"/>
    </source>
</evidence>
<keyword evidence="8" id="KW-0963">Cytoplasm</keyword>
<evidence type="ECO:0000256" key="4">
    <source>
        <dbReference type="ARBA" id="ARBA00022655"/>
    </source>
</evidence>
<dbReference type="Gene3D" id="3.30.1300.10">
    <property type="entry name" value="Pantoate-beta-alanine ligase, C-terminal domain"/>
    <property type="match status" value="1"/>
</dbReference>
<dbReference type="OrthoDB" id="9773087at2"/>
<keyword evidence="6 8" id="KW-0067">ATP-binding</keyword>
<accession>A0A4T2C8G2</accession>
<evidence type="ECO:0000256" key="6">
    <source>
        <dbReference type="ARBA" id="ARBA00022840"/>
    </source>
</evidence>
<name>A0A4T2C8G2_9MICO</name>
<organism evidence="9 10">
    <name type="scientific">Subtercola vilae</name>
    <dbReference type="NCBI Taxonomy" id="2056433"/>
    <lineage>
        <taxon>Bacteria</taxon>
        <taxon>Bacillati</taxon>
        <taxon>Actinomycetota</taxon>
        <taxon>Actinomycetes</taxon>
        <taxon>Micrococcales</taxon>
        <taxon>Microbacteriaceae</taxon>
        <taxon>Subtercola</taxon>
    </lineage>
</organism>
<comment type="similarity">
    <text evidence="2 8">Belongs to the pantothenate synthetase family.</text>
</comment>
<feature type="binding site" evidence="8">
    <location>
        <position position="62"/>
    </location>
    <ligand>
        <name>(R)-pantoate</name>
        <dbReference type="ChEBI" id="CHEBI:15980"/>
    </ligand>
</feature>
<keyword evidence="5 8" id="KW-0547">Nucleotide-binding</keyword>
<dbReference type="Proteomes" id="UP000306192">
    <property type="component" value="Unassembled WGS sequence"/>
</dbReference>
<dbReference type="UniPathway" id="UPA00028">
    <property type="reaction ID" value="UER00005"/>
</dbReference>
<comment type="function">
    <text evidence="8">Catalyzes the condensation of pantoate with beta-alanine in an ATP-dependent reaction via a pantoyl-adenylate intermediate.</text>
</comment>
<keyword evidence="4 8" id="KW-0566">Pantothenate biosynthesis</keyword>
<dbReference type="EC" id="6.3.2.1" evidence="8"/>
<evidence type="ECO:0000256" key="2">
    <source>
        <dbReference type="ARBA" id="ARBA00009256"/>
    </source>
</evidence>
<evidence type="ECO:0000256" key="7">
    <source>
        <dbReference type="ARBA" id="ARBA00048258"/>
    </source>
</evidence>
<protein>
    <recommendedName>
        <fullName evidence="8">Pantothenate synthetase</fullName>
        <shortName evidence="8">PS</shortName>
        <ecNumber evidence="8">6.3.2.1</ecNumber>
    </recommendedName>
    <alternativeName>
        <fullName evidence="8">Pantoate--beta-alanine ligase</fullName>
    </alternativeName>
    <alternativeName>
        <fullName evidence="8">Pantoate-activating enzyme</fullName>
    </alternativeName>
</protein>
<evidence type="ECO:0000256" key="8">
    <source>
        <dbReference type="HAMAP-Rule" id="MF_00158"/>
    </source>
</evidence>
<comment type="caution">
    <text evidence="9">The sequence shown here is derived from an EMBL/GenBank/DDBJ whole genome shotgun (WGS) entry which is preliminary data.</text>
</comment>